<sequence length="49" mass="5353">MRGGDNVYITGSSDEEDRLMRPYDECSSDTAAPYSINTPVVLKKWAAAA</sequence>
<dbReference type="EMBL" id="BMAW01090361">
    <property type="protein sequence ID" value="GFS44430.1"/>
    <property type="molecule type" value="Genomic_DNA"/>
</dbReference>
<dbReference type="Proteomes" id="UP000887013">
    <property type="component" value="Unassembled WGS sequence"/>
</dbReference>
<evidence type="ECO:0000313" key="2">
    <source>
        <dbReference type="EMBL" id="GFT30010.1"/>
    </source>
</evidence>
<evidence type="ECO:0000313" key="3">
    <source>
        <dbReference type="EMBL" id="GFT55156.1"/>
    </source>
</evidence>
<dbReference type="AlphaFoldDB" id="A0A8X6IG48"/>
<feature type="non-terminal residue" evidence="1">
    <location>
        <position position="49"/>
    </location>
</feature>
<dbReference type="OrthoDB" id="6444865at2759"/>
<protein>
    <submittedName>
        <fullName evidence="1">Otoferlin</fullName>
    </submittedName>
</protein>
<proteinExistence type="predicted"/>
<accession>A0A8X6IG48</accession>
<keyword evidence="4" id="KW-1185">Reference proteome</keyword>
<dbReference type="EMBL" id="BMAW01066463">
    <property type="protein sequence ID" value="GFT55156.1"/>
    <property type="molecule type" value="Genomic_DNA"/>
</dbReference>
<dbReference type="EMBL" id="BMAW01061169">
    <property type="protein sequence ID" value="GFT30010.1"/>
    <property type="molecule type" value="Genomic_DNA"/>
</dbReference>
<reference evidence="1" key="1">
    <citation type="submission" date="2020-08" db="EMBL/GenBank/DDBJ databases">
        <title>Multicomponent nature underlies the extraordinary mechanical properties of spider dragline silk.</title>
        <authorList>
            <person name="Kono N."/>
            <person name="Nakamura H."/>
            <person name="Mori M."/>
            <person name="Yoshida Y."/>
            <person name="Ohtoshi R."/>
            <person name="Malay A.D."/>
            <person name="Moran D.A.P."/>
            <person name="Tomita M."/>
            <person name="Numata K."/>
            <person name="Arakawa K."/>
        </authorList>
    </citation>
    <scope>NUCLEOTIDE SEQUENCE</scope>
</reference>
<name>A0A8X6IG48_NEPPI</name>
<evidence type="ECO:0000313" key="4">
    <source>
        <dbReference type="Proteomes" id="UP000887013"/>
    </source>
</evidence>
<organism evidence="1 4">
    <name type="scientific">Nephila pilipes</name>
    <name type="common">Giant wood spider</name>
    <name type="synonym">Nephila maculata</name>
    <dbReference type="NCBI Taxonomy" id="299642"/>
    <lineage>
        <taxon>Eukaryota</taxon>
        <taxon>Metazoa</taxon>
        <taxon>Ecdysozoa</taxon>
        <taxon>Arthropoda</taxon>
        <taxon>Chelicerata</taxon>
        <taxon>Arachnida</taxon>
        <taxon>Araneae</taxon>
        <taxon>Araneomorphae</taxon>
        <taxon>Entelegynae</taxon>
        <taxon>Araneoidea</taxon>
        <taxon>Nephilidae</taxon>
        <taxon>Nephila</taxon>
    </lineage>
</organism>
<comment type="caution">
    <text evidence="1">The sequence shown here is derived from an EMBL/GenBank/DDBJ whole genome shotgun (WGS) entry which is preliminary data.</text>
</comment>
<evidence type="ECO:0000313" key="1">
    <source>
        <dbReference type="EMBL" id="GFS44430.1"/>
    </source>
</evidence>
<gene>
    <name evidence="1" type="primary">Otof_0</name>
    <name evidence="2" type="ORF">NPIL_290861</name>
    <name evidence="1" type="ORF">NPIL_690351</name>
    <name evidence="3" type="ORF">NPIL_9231</name>
</gene>